<evidence type="ECO:0000313" key="4">
    <source>
        <dbReference type="Proteomes" id="UP000239863"/>
    </source>
</evidence>
<dbReference type="PANTHER" id="PTHR40690:SF1">
    <property type="entry name" value="DUF1611 DOMAIN-CONTAINING PROTEIN"/>
    <property type="match status" value="1"/>
</dbReference>
<sequence length="358" mass="39431">MRINSLVYCEGLFGESDGKIANGLVRYSEKYEILGIIDSTKAGMDSGEHLDGAKNNIPVFKNTKEALQSLNVKPKCFIIGLALTEAYLPLDLIEATKEAMKYGMDIVNGLPVFLKDNNELTENAKKYNVEIYDIRKPKSLTELKLFTGKIDTVEVPVVAIFGLDCAIGKRTTCMEVLQELKSNNINAVFVATGQTGVLQGAKYGVPIDVINSQYVAGEIESAVVAAFENEDPDVILIEGQSSLSHPAYLSSYGIIKGAMPDAFIVQYAPKRKIRADFPLLKVPSLESEIKLIEYIAKKPVIGITINHENMSKLEIDKAIKDCEKKFHIPTTDVLKYGSKKITDEILKIFPDLSKNTAS</sequence>
<dbReference type="EMBL" id="PTIS01000010">
    <property type="protein sequence ID" value="PPK48083.1"/>
    <property type="molecule type" value="Genomic_DNA"/>
</dbReference>
<dbReference type="InterPro" id="IPR035086">
    <property type="entry name" value="DgcN-like_C"/>
</dbReference>
<dbReference type="RefSeq" id="WP_104410048.1">
    <property type="nucleotide sequence ID" value="NZ_PTIS01000010.1"/>
</dbReference>
<evidence type="ECO:0000313" key="3">
    <source>
        <dbReference type="EMBL" id="PPK48083.1"/>
    </source>
</evidence>
<organism evidence="3 4">
    <name type="scientific">Clostridium algidicarnis DSM 15099</name>
    <dbReference type="NCBI Taxonomy" id="1121295"/>
    <lineage>
        <taxon>Bacteria</taxon>
        <taxon>Bacillati</taxon>
        <taxon>Bacillota</taxon>
        <taxon>Clostridia</taxon>
        <taxon>Eubacteriales</taxon>
        <taxon>Clostridiaceae</taxon>
        <taxon>Clostridium</taxon>
    </lineage>
</organism>
<dbReference type="PANTHER" id="PTHR40690">
    <property type="entry name" value="GLL3100 PROTEIN"/>
    <property type="match status" value="1"/>
</dbReference>
<dbReference type="STRING" id="37659.GCA_000703125_01224"/>
<dbReference type="InterPro" id="IPR035402">
    <property type="entry name" value="DgcN-like_N"/>
</dbReference>
<dbReference type="SUPFAM" id="SSF52540">
    <property type="entry name" value="P-loop containing nucleoside triphosphate hydrolases"/>
    <property type="match status" value="1"/>
</dbReference>
<gene>
    <name evidence="3" type="ORF">BD821_11048</name>
</gene>
<feature type="domain" description="D-glutamate N-acetyltransferase-like N-terminal" evidence="2">
    <location>
        <begin position="40"/>
        <end position="137"/>
    </location>
</feature>
<dbReference type="Pfam" id="PF17396">
    <property type="entry name" value="DUF1611_N"/>
    <property type="match status" value="1"/>
</dbReference>
<dbReference type="Proteomes" id="UP000239863">
    <property type="component" value="Unassembled WGS sequence"/>
</dbReference>
<reference evidence="3 4" key="1">
    <citation type="submission" date="2018-02" db="EMBL/GenBank/DDBJ databases">
        <title>Genomic Encyclopedia of Archaeal and Bacterial Type Strains, Phase II (KMG-II): from individual species to whole genera.</title>
        <authorList>
            <person name="Goeker M."/>
        </authorList>
    </citation>
    <scope>NUCLEOTIDE SEQUENCE [LARGE SCALE GENOMIC DNA]</scope>
    <source>
        <strain evidence="3 4">DSM 15099</strain>
    </source>
</reference>
<dbReference type="Gene3D" id="3.40.50.300">
    <property type="entry name" value="P-loop containing nucleotide triphosphate hydrolases"/>
    <property type="match status" value="1"/>
</dbReference>
<proteinExistence type="predicted"/>
<dbReference type="AlphaFoldDB" id="A0A2S6FX18"/>
<name>A0A2S6FX18_9CLOT</name>
<evidence type="ECO:0000259" key="2">
    <source>
        <dbReference type="Pfam" id="PF17396"/>
    </source>
</evidence>
<feature type="domain" description="D-glutamate N-acetyltransferase-like C-terminal" evidence="1">
    <location>
        <begin position="145"/>
        <end position="341"/>
    </location>
</feature>
<dbReference type="InterPro" id="IPR011669">
    <property type="entry name" value="DgcN-like"/>
</dbReference>
<protein>
    <submittedName>
        <fullName evidence="3">Putative NAD-dependent epimerase/dehydratase family protein</fullName>
    </submittedName>
</protein>
<dbReference type="InterPro" id="IPR027417">
    <property type="entry name" value="P-loop_NTPase"/>
</dbReference>
<dbReference type="Pfam" id="PF07755">
    <property type="entry name" value="DUF1611"/>
    <property type="match status" value="1"/>
</dbReference>
<accession>A0A2S6FX18</accession>
<evidence type="ECO:0000259" key="1">
    <source>
        <dbReference type="Pfam" id="PF07755"/>
    </source>
</evidence>
<dbReference type="OrthoDB" id="9778498at2"/>
<comment type="caution">
    <text evidence="3">The sequence shown here is derived from an EMBL/GenBank/DDBJ whole genome shotgun (WGS) entry which is preliminary data.</text>
</comment>
<dbReference type="Gene3D" id="3.40.50.720">
    <property type="entry name" value="NAD(P)-binding Rossmann-like Domain"/>
    <property type="match status" value="1"/>
</dbReference>
<dbReference type="PIRSF" id="PIRSF026760">
    <property type="entry name" value="UCP026760"/>
    <property type="match status" value="1"/>
</dbReference>